<reference evidence="3 4" key="1">
    <citation type="journal article" date="2016" name="Nat. Commun.">
        <title>Thousands of microbial genomes shed light on interconnected biogeochemical processes in an aquifer system.</title>
        <authorList>
            <person name="Anantharaman K."/>
            <person name="Brown C.T."/>
            <person name="Hug L.A."/>
            <person name="Sharon I."/>
            <person name="Castelle C.J."/>
            <person name="Probst A.J."/>
            <person name="Thomas B.C."/>
            <person name="Singh A."/>
            <person name="Wilkins M.J."/>
            <person name="Karaoz U."/>
            <person name="Brodie E.L."/>
            <person name="Williams K.H."/>
            <person name="Hubbard S.S."/>
            <person name="Banfield J.F."/>
        </authorList>
    </citation>
    <scope>NUCLEOTIDE SEQUENCE [LARGE SCALE GENOMIC DNA]</scope>
</reference>
<evidence type="ECO:0000313" key="4">
    <source>
        <dbReference type="Proteomes" id="UP000177503"/>
    </source>
</evidence>
<keyword evidence="2" id="KW-0732">Signal</keyword>
<keyword evidence="1" id="KW-1133">Transmembrane helix</keyword>
<evidence type="ECO:0000313" key="3">
    <source>
        <dbReference type="EMBL" id="OGN00592.1"/>
    </source>
</evidence>
<feature type="transmembrane region" description="Helical" evidence="1">
    <location>
        <begin position="212"/>
        <end position="229"/>
    </location>
</feature>
<organism evidence="3 4">
    <name type="scientific">Candidatus Yanofskybacteria bacterium RIFCSPHIGHO2_01_FULL_41_27</name>
    <dbReference type="NCBI Taxonomy" id="1802662"/>
    <lineage>
        <taxon>Bacteria</taxon>
        <taxon>Candidatus Yanofskyibacteriota</taxon>
    </lineage>
</organism>
<dbReference type="EMBL" id="MGJC01000002">
    <property type="protein sequence ID" value="OGN00592.1"/>
    <property type="molecule type" value="Genomic_DNA"/>
</dbReference>
<comment type="caution">
    <text evidence="3">The sequence shown here is derived from an EMBL/GenBank/DDBJ whole genome shotgun (WGS) entry which is preliminary data.</text>
</comment>
<dbReference type="STRING" id="1802662.A2736_02640"/>
<gene>
    <name evidence="3" type="ORF">A2736_02640</name>
</gene>
<accession>A0A1F8EIA7</accession>
<name>A0A1F8EIA7_9BACT</name>
<evidence type="ECO:0000256" key="1">
    <source>
        <dbReference type="SAM" id="Phobius"/>
    </source>
</evidence>
<dbReference type="SUPFAM" id="SSF49384">
    <property type="entry name" value="Carbohydrate-binding domain"/>
    <property type="match status" value="1"/>
</dbReference>
<protein>
    <submittedName>
        <fullName evidence="3">Uncharacterized protein</fullName>
    </submittedName>
</protein>
<keyword evidence="1" id="KW-0472">Membrane</keyword>
<sequence length="241" mass="25098">MTKNIIKIGLMNLAAMALALPVFAATFSLSPANISVKQGQSFNAVISLNPQGVKNYTAKVELKYPADLLEVKSFAFGDKWMPLSQTGYDLVDNAGGTMIKTAGYPGGAISAATFGTVSFKAKKNGNGIISVGNNSQIFDATNANILNGFSQVSVAISAPTPTITKQTTPIPTVSVSPSLTPEVSAEPQAQANQGGLFATIGGAMTLGTGNKWLGGFVVLAVVVAGYYLVKKISRKFKNKRS</sequence>
<dbReference type="CDD" id="cd08547">
    <property type="entry name" value="Type_II_cohesin"/>
    <property type="match status" value="1"/>
</dbReference>
<feature type="chain" id="PRO_5009535342" evidence="2">
    <location>
        <begin position="25"/>
        <end position="241"/>
    </location>
</feature>
<dbReference type="Gene3D" id="2.60.40.680">
    <property type="match status" value="1"/>
</dbReference>
<proteinExistence type="predicted"/>
<feature type="signal peptide" evidence="2">
    <location>
        <begin position="1"/>
        <end position="24"/>
    </location>
</feature>
<dbReference type="InterPro" id="IPR008965">
    <property type="entry name" value="CBM2/CBM3_carb-bd_dom_sf"/>
</dbReference>
<dbReference type="AlphaFoldDB" id="A0A1F8EIA7"/>
<dbReference type="GO" id="GO:0030246">
    <property type="term" value="F:carbohydrate binding"/>
    <property type="evidence" value="ECO:0007669"/>
    <property type="project" value="InterPro"/>
</dbReference>
<keyword evidence="1" id="KW-0812">Transmembrane</keyword>
<evidence type="ECO:0000256" key="2">
    <source>
        <dbReference type="SAM" id="SignalP"/>
    </source>
</evidence>
<dbReference type="Proteomes" id="UP000177503">
    <property type="component" value="Unassembled WGS sequence"/>
</dbReference>